<dbReference type="Pfam" id="PF16126">
    <property type="entry name" value="DUF4838"/>
    <property type="match status" value="1"/>
</dbReference>
<reference evidence="3 4" key="1">
    <citation type="submission" date="2017-11" db="EMBL/GenBank/DDBJ databases">
        <title>Genomic Encyclopedia of Archaeal and Bacterial Type Strains, Phase II (KMG-II): From Individual Species to Whole Genera.</title>
        <authorList>
            <person name="Goeker M."/>
        </authorList>
    </citation>
    <scope>NUCLEOTIDE SEQUENCE [LARGE SCALE GENOMIC DNA]</scope>
    <source>
        <strain evidence="3 4">DSM 27268</strain>
    </source>
</reference>
<dbReference type="EMBL" id="PGFG01000001">
    <property type="protein sequence ID" value="PJJ76709.1"/>
    <property type="molecule type" value="Genomic_DNA"/>
</dbReference>
<protein>
    <submittedName>
        <fullName evidence="3">F5/8 type C domain-containing protein</fullName>
    </submittedName>
</protein>
<dbReference type="PROSITE" id="PS50022">
    <property type="entry name" value="FA58C_3"/>
    <property type="match status" value="1"/>
</dbReference>
<dbReference type="RefSeq" id="WP_169924881.1">
    <property type="nucleotide sequence ID" value="NZ_PGFG01000001.1"/>
</dbReference>
<dbReference type="InterPro" id="IPR000421">
    <property type="entry name" value="FA58C"/>
</dbReference>
<dbReference type="InterPro" id="IPR032287">
    <property type="entry name" value="DUF4838"/>
</dbReference>
<dbReference type="Proteomes" id="UP000230000">
    <property type="component" value="Unassembled WGS sequence"/>
</dbReference>
<organism evidence="3 4">
    <name type="scientific">Thermoflavifilum aggregans</name>
    <dbReference type="NCBI Taxonomy" id="454188"/>
    <lineage>
        <taxon>Bacteria</taxon>
        <taxon>Pseudomonadati</taxon>
        <taxon>Bacteroidota</taxon>
        <taxon>Chitinophagia</taxon>
        <taxon>Chitinophagales</taxon>
        <taxon>Chitinophagaceae</taxon>
        <taxon>Thermoflavifilum</taxon>
    </lineage>
</organism>
<dbReference type="PANTHER" id="PTHR47406:SF2">
    <property type="entry name" value="ALPHA GLUCURONIDASE N-TERMINAL DOMAIN-CONTAINING PROTEIN"/>
    <property type="match status" value="1"/>
</dbReference>
<accession>A0A2M9CXU0</accession>
<dbReference type="GO" id="GO:0016787">
    <property type="term" value="F:hydrolase activity"/>
    <property type="evidence" value="ECO:0007669"/>
    <property type="project" value="UniProtKB-KW"/>
</dbReference>
<name>A0A2M9CXU0_9BACT</name>
<evidence type="ECO:0000256" key="1">
    <source>
        <dbReference type="ARBA" id="ARBA00022801"/>
    </source>
</evidence>
<dbReference type="InterPro" id="IPR029018">
    <property type="entry name" value="Hex-like_dom2"/>
</dbReference>
<evidence type="ECO:0000259" key="2">
    <source>
        <dbReference type="PROSITE" id="PS50022"/>
    </source>
</evidence>
<evidence type="ECO:0000313" key="3">
    <source>
        <dbReference type="EMBL" id="PJJ76709.1"/>
    </source>
</evidence>
<dbReference type="SUPFAM" id="SSF49785">
    <property type="entry name" value="Galactose-binding domain-like"/>
    <property type="match status" value="1"/>
</dbReference>
<evidence type="ECO:0000313" key="4">
    <source>
        <dbReference type="Proteomes" id="UP000230000"/>
    </source>
</evidence>
<dbReference type="AlphaFoldDB" id="A0A2M9CXU0"/>
<dbReference type="Gene3D" id="3.30.379.10">
    <property type="entry name" value="Chitobiase/beta-hexosaminidase domain 2-like"/>
    <property type="match status" value="1"/>
</dbReference>
<dbReference type="Pfam" id="PF00754">
    <property type="entry name" value="F5_F8_type_C"/>
    <property type="match status" value="1"/>
</dbReference>
<dbReference type="PANTHER" id="PTHR47406">
    <property type="entry name" value="COAGULATION FACTOR 5/8 TYPE, C-TERMINAL"/>
    <property type="match status" value="1"/>
</dbReference>
<keyword evidence="4" id="KW-1185">Reference proteome</keyword>
<keyword evidence="1" id="KW-0378">Hydrolase</keyword>
<gene>
    <name evidence="3" type="ORF">BXY57_2341</name>
</gene>
<dbReference type="SUPFAM" id="SSF55545">
    <property type="entry name" value="beta-N-acetylhexosaminidase-like domain"/>
    <property type="match status" value="1"/>
</dbReference>
<dbReference type="GO" id="GO:0005975">
    <property type="term" value="P:carbohydrate metabolic process"/>
    <property type="evidence" value="ECO:0007669"/>
    <property type="project" value="UniProtKB-ARBA"/>
</dbReference>
<proteinExistence type="predicted"/>
<dbReference type="Gene3D" id="2.60.120.260">
    <property type="entry name" value="Galactose-binding domain-like"/>
    <property type="match status" value="1"/>
</dbReference>
<sequence length="746" mass="85069">MSLALGISSCAQPQSRLRLIQQGQSAYAIAITSHASRYEKQAAELIQQYTRQVTGVTLPVLTADDTTQIHQPVIAIGHTAWIPKPWQKDIEQLPEGSVFIRVQAPHIILTGGGKRGVLNAAYSWIEQVLQCRLYADSVLRIPEQHTVTVSSSLQIIEKPAFSFRQVYDPQAMNARYMDWHRLNDFADFWGLWGHSFFKLIPPEKYFHHHPEYFAQVNGRRQPTQLCLSNPQVQQLVISALQERIRQNPDVLYWSVAPEDNDAFCTCDSCEKLYTAYGGISGALLHFVNAIASHFPDHIITTLAYGATLTPPQHIQAADNVGVMVSTITCNRSAPIATDPRNAKFRQAFETWAHLTNHLMIWDYTIQYTHYLAPFPDFFSFQPNLRYFAQYHAEAIFEQGSGEDPSVFDEWRCYLLAKLLWNPDADVKAIQQDFLQGYYGAAAPYIGQYIQSLEQGLQQSRQRLDIYGNPLDADKSWLSPDSVEAYQHILHQAMQAVQDDPQLSERVSKLYLSVLYTQLLQARFYGTDAHGAFISTPEGQWIPDPRIRQDLQQFQQIAARLGIRYLNEDHQSLEAFVQDYQHMLQQGVRTSLSFHKPVRLLTAPISDYPARGPQTMTDGMLGTTDYAWNWLGWYGQNMEVEIDLQQNQTIHQVNTGFLDDPRHQIFLPTRMEVLVSADGKDFHQVAAQDMADRQFPNQAERKEIAITFAPVQARYVRIVAICRQHIPDAYARPGKLPAVFADEIEVR</sequence>
<dbReference type="InterPro" id="IPR008979">
    <property type="entry name" value="Galactose-bd-like_sf"/>
</dbReference>
<comment type="caution">
    <text evidence="3">The sequence shown here is derived from an EMBL/GenBank/DDBJ whole genome shotgun (WGS) entry which is preliminary data.</text>
</comment>
<feature type="domain" description="F5/8 type C" evidence="2">
    <location>
        <begin position="580"/>
        <end position="717"/>
    </location>
</feature>